<evidence type="ECO:0000313" key="2">
    <source>
        <dbReference type="Proteomes" id="UP000189370"/>
    </source>
</evidence>
<dbReference type="Pfam" id="PF24113">
    <property type="entry name" value="DUF7387"/>
    <property type="match status" value="1"/>
</dbReference>
<evidence type="ECO:0008006" key="3">
    <source>
        <dbReference type="Google" id="ProtNLM"/>
    </source>
</evidence>
<dbReference type="OrthoDB" id="201961at2157"/>
<reference evidence="2" key="1">
    <citation type="submission" date="2016-04" db="EMBL/GenBank/DDBJ databases">
        <authorList>
            <person name="Chen S.-C."/>
            <person name="Lai M.-C."/>
        </authorList>
    </citation>
    <scope>NUCLEOTIDE SEQUENCE [LARGE SCALE GENOMIC DNA]</scope>
    <source>
        <strain evidence="2">AB14</strain>
    </source>
</reference>
<protein>
    <recommendedName>
        <fullName evidence="3">HicB family protein</fullName>
    </recommendedName>
</protein>
<dbReference type="RefSeq" id="WP_076146159.1">
    <property type="nucleotide sequence ID" value="NZ_LWLN01000001.1"/>
</dbReference>
<name>A0A1S8AYI7_9EURY</name>
<gene>
    <name evidence="1" type="ORF">A6E15_10685</name>
</gene>
<dbReference type="EMBL" id="LWLN01000001">
    <property type="protein sequence ID" value="OLZ41424.1"/>
    <property type="molecule type" value="Genomic_DNA"/>
</dbReference>
<organism evidence="1 2">
    <name type="scientific">Natrinema saccharevitans</name>
    <dbReference type="NCBI Taxonomy" id="301967"/>
    <lineage>
        <taxon>Archaea</taxon>
        <taxon>Methanobacteriati</taxon>
        <taxon>Methanobacteriota</taxon>
        <taxon>Stenosarchaea group</taxon>
        <taxon>Halobacteria</taxon>
        <taxon>Halobacteriales</taxon>
        <taxon>Natrialbaceae</taxon>
        <taxon>Natrinema</taxon>
    </lineage>
</organism>
<dbReference type="AlphaFoldDB" id="A0A1S8AYI7"/>
<dbReference type="Proteomes" id="UP000189370">
    <property type="component" value="Unassembled WGS sequence"/>
</dbReference>
<evidence type="ECO:0000313" key="1">
    <source>
        <dbReference type="EMBL" id="OLZ41424.1"/>
    </source>
</evidence>
<accession>A0A1S8AYI7</accession>
<comment type="caution">
    <text evidence="1">The sequence shown here is derived from an EMBL/GenBank/DDBJ whole genome shotgun (WGS) entry which is preliminary data.</text>
</comment>
<dbReference type="InterPro" id="IPR055811">
    <property type="entry name" value="DUF7387"/>
</dbReference>
<sequence length="91" mass="9927">MASGTRNGRSEGIEFYYESDGSVTAKDLETGLARGGDTRAEALAQLAEVLELHEDGGEPIDDPDAFLEEEFDLTEGDLAAVDEDDRPEFMR</sequence>
<keyword evidence="2" id="KW-1185">Reference proteome</keyword>
<proteinExistence type="predicted"/>